<dbReference type="EMBL" id="JACAGC010000020">
    <property type="protein sequence ID" value="KAF6298842.1"/>
    <property type="molecule type" value="Genomic_DNA"/>
</dbReference>
<evidence type="ECO:0000313" key="1">
    <source>
        <dbReference type="EMBL" id="KAF6298842.1"/>
    </source>
</evidence>
<organism evidence="1 2">
    <name type="scientific">Rhinolophus ferrumequinum</name>
    <name type="common">Greater horseshoe bat</name>
    <dbReference type="NCBI Taxonomy" id="59479"/>
    <lineage>
        <taxon>Eukaryota</taxon>
        <taxon>Metazoa</taxon>
        <taxon>Chordata</taxon>
        <taxon>Craniata</taxon>
        <taxon>Vertebrata</taxon>
        <taxon>Euteleostomi</taxon>
        <taxon>Mammalia</taxon>
        <taxon>Eutheria</taxon>
        <taxon>Laurasiatheria</taxon>
        <taxon>Chiroptera</taxon>
        <taxon>Yinpterochiroptera</taxon>
        <taxon>Rhinolophoidea</taxon>
        <taxon>Rhinolophidae</taxon>
        <taxon>Rhinolophinae</taxon>
        <taxon>Rhinolophus</taxon>
    </lineage>
</organism>
<protein>
    <submittedName>
        <fullName evidence="1">Uncharacterized protein</fullName>
    </submittedName>
</protein>
<proteinExistence type="predicted"/>
<dbReference type="AlphaFoldDB" id="A0A7J7TE70"/>
<evidence type="ECO:0000313" key="2">
    <source>
        <dbReference type="Proteomes" id="UP000585614"/>
    </source>
</evidence>
<name>A0A7J7TE70_RHIFE</name>
<sequence length="141" mass="15854">MSTSCVSPGRQRDYGAGEPLVGTQVDVCFLCLDWPPSRICKHLGCEPLLFQHDTKKPWLCPGSRAVPRKTGSALRKTGCAQKDWQYPERLAVPRKTGSTLRTPAVPRKFDCAQKDWRYPEESWLCPERLAVPRILHPPPGS</sequence>
<dbReference type="Proteomes" id="UP000585614">
    <property type="component" value="Unassembled WGS sequence"/>
</dbReference>
<accession>A0A7J7TE70</accession>
<comment type="caution">
    <text evidence="1">The sequence shown here is derived from an EMBL/GenBank/DDBJ whole genome shotgun (WGS) entry which is preliminary data.</text>
</comment>
<gene>
    <name evidence="1" type="ORF">mRhiFer1_008897</name>
</gene>
<reference evidence="1 2" key="1">
    <citation type="journal article" date="2020" name="Nature">
        <title>Six reference-quality genomes reveal evolution of bat adaptations.</title>
        <authorList>
            <person name="Jebb D."/>
            <person name="Huang Z."/>
            <person name="Pippel M."/>
            <person name="Hughes G.M."/>
            <person name="Lavrichenko K."/>
            <person name="Devanna P."/>
            <person name="Winkler S."/>
            <person name="Jermiin L.S."/>
            <person name="Skirmuntt E.C."/>
            <person name="Katzourakis A."/>
            <person name="Burkitt-Gray L."/>
            <person name="Ray D.A."/>
            <person name="Sullivan K.A.M."/>
            <person name="Roscito J.G."/>
            <person name="Kirilenko B.M."/>
            <person name="Davalos L.M."/>
            <person name="Corthals A.P."/>
            <person name="Power M.L."/>
            <person name="Jones G."/>
            <person name="Ransome R.D."/>
            <person name="Dechmann D.K.N."/>
            <person name="Locatelli A.G."/>
            <person name="Puechmaille S.J."/>
            <person name="Fedrigo O."/>
            <person name="Jarvis E.D."/>
            <person name="Hiller M."/>
            <person name="Vernes S.C."/>
            <person name="Myers E.W."/>
            <person name="Teeling E.C."/>
        </authorList>
    </citation>
    <scope>NUCLEOTIDE SEQUENCE [LARGE SCALE GENOMIC DNA]</scope>
    <source>
        <strain evidence="1">MRhiFer1</strain>
        <tissue evidence="1">Lung</tissue>
    </source>
</reference>